<dbReference type="Proteomes" id="UP000799755">
    <property type="component" value="Unassembled WGS sequence"/>
</dbReference>
<gene>
    <name evidence="1" type="ORF">BDR25DRAFT_363103</name>
</gene>
<accession>A0ACB6Q8E8</accession>
<reference evidence="1" key="1">
    <citation type="journal article" date="2020" name="Stud. Mycol.">
        <title>101 Dothideomycetes genomes: a test case for predicting lifestyles and emergence of pathogens.</title>
        <authorList>
            <person name="Haridas S."/>
            <person name="Albert R."/>
            <person name="Binder M."/>
            <person name="Bloem J."/>
            <person name="Labutti K."/>
            <person name="Salamov A."/>
            <person name="Andreopoulos B."/>
            <person name="Baker S."/>
            <person name="Barry K."/>
            <person name="Bills G."/>
            <person name="Bluhm B."/>
            <person name="Cannon C."/>
            <person name="Castanera R."/>
            <person name="Culley D."/>
            <person name="Daum C."/>
            <person name="Ezra D."/>
            <person name="Gonzalez J."/>
            <person name="Henrissat B."/>
            <person name="Kuo A."/>
            <person name="Liang C."/>
            <person name="Lipzen A."/>
            <person name="Lutzoni F."/>
            <person name="Magnuson J."/>
            <person name="Mondo S."/>
            <person name="Nolan M."/>
            <person name="Ohm R."/>
            <person name="Pangilinan J."/>
            <person name="Park H.-J."/>
            <person name="Ramirez L."/>
            <person name="Alfaro M."/>
            <person name="Sun H."/>
            <person name="Tritt A."/>
            <person name="Yoshinaga Y."/>
            <person name="Zwiers L.-H."/>
            <person name="Turgeon B."/>
            <person name="Goodwin S."/>
            <person name="Spatafora J."/>
            <person name="Crous P."/>
            <person name="Grigoriev I."/>
        </authorList>
    </citation>
    <scope>NUCLEOTIDE SEQUENCE</scope>
    <source>
        <strain evidence="1">ATCC 200398</strain>
    </source>
</reference>
<evidence type="ECO:0000313" key="2">
    <source>
        <dbReference type="Proteomes" id="UP000799755"/>
    </source>
</evidence>
<organism evidence="1 2">
    <name type="scientific">Lindgomyces ingoldianus</name>
    <dbReference type="NCBI Taxonomy" id="673940"/>
    <lineage>
        <taxon>Eukaryota</taxon>
        <taxon>Fungi</taxon>
        <taxon>Dikarya</taxon>
        <taxon>Ascomycota</taxon>
        <taxon>Pezizomycotina</taxon>
        <taxon>Dothideomycetes</taxon>
        <taxon>Pleosporomycetidae</taxon>
        <taxon>Pleosporales</taxon>
        <taxon>Lindgomycetaceae</taxon>
        <taxon>Lindgomyces</taxon>
    </lineage>
</organism>
<protein>
    <submittedName>
        <fullName evidence="1">Uncharacterized protein</fullName>
    </submittedName>
</protein>
<proteinExistence type="predicted"/>
<dbReference type="EMBL" id="MU003553">
    <property type="protein sequence ID" value="KAF2463203.1"/>
    <property type="molecule type" value="Genomic_DNA"/>
</dbReference>
<name>A0ACB6Q8E8_9PLEO</name>
<keyword evidence="2" id="KW-1185">Reference proteome</keyword>
<sequence>MSTVWREAALGRFFCAPISSCSARIRATCSICSLDFINTLEHKTPCSTEEIMASILRFHHEIRSGIIDFVFPPSLGGKINISLNAFSYPSHQQQIFNKKGMVANLAVHNFLSLPHPGARGQFQLPKVKRHL</sequence>
<comment type="caution">
    <text evidence="1">The sequence shown here is derived from an EMBL/GenBank/DDBJ whole genome shotgun (WGS) entry which is preliminary data.</text>
</comment>
<evidence type="ECO:0000313" key="1">
    <source>
        <dbReference type="EMBL" id="KAF2463203.1"/>
    </source>
</evidence>